<reference evidence="11" key="1">
    <citation type="submission" date="2021-07" db="EMBL/GenBank/DDBJ databases">
        <authorList>
            <person name="Durling M."/>
        </authorList>
    </citation>
    <scope>NUCLEOTIDE SEQUENCE</scope>
</reference>
<evidence type="ECO:0000256" key="1">
    <source>
        <dbReference type="ARBA" id="ARBA00004141"/>
    </source>
</evidence>
<evidence type="ECO:0000256" key="9">
    <source>
        <dbReference type="SAM" id="Phobius"/>
    </source>
</evidence>
<evidence type="ECO:0000256" key="5">
    <source>
        <dbReference type="ARBA" id="ARBA00022989"/>
    </source>
</evidence>
<evidence type="ECO:0000256" key="4">
    <source>
        <dbReference type="ARBA" id="ARBA00022692"/>
    </source>
</evidence>
<evidence type="ECO:0000256" key="3">
    <source>
        <dbReference type="ARBA" id="ARBA00022516"/>
    </source>
</evidence>
<keyword evidence="12" id="KW-1185">Reference proteome</keyword>
<keyword evidence="4 9" id="KW-0812">Transmembrane</keyword>
<evidence type="ECO:0000256" key="7">
    <source>
        <dbReference type="ARBA" id="ARBA00023098"/>
    </source>
</evidence>
<dbReference type="Proteomes" id="UP000696280">
    <property type="component" value="Unassembled WGS sequence"/>
</dbReference>
<dbReference type="GO" id="GO:0016627">
    <property type="term" value="F:oxidoreductase activity, acting on the CH-CH group of donors"/>
    <property type="evidence" value="ECO:0007669"/>
    <property type="project" value="InterPro"/>
</dbReference>
<evidence type="ECO:0000259" key="10">
    <source>
        <dbReference type="Pfam" id="PF02544"/>
    </source>
</evidence>
<keyword evidence="8 9" id="KW-0472">Membrane</keyword>
<keyword evidence="5 9" id="KW-1133">Transmembrane helix</keyword>
<dbReference type="InterPro" id="IPR039357">
    <property type="entry name" value="SRD5A/TECR"/>
</dbReference>
<dbReference type="InterPro" id="IPR001104">
    <property type="entry name" value="3-oxo-5_a-steroid_4-DH_C"/>
</dbReference>
<evidence type="ECO:0000313" key="11">
    <source>
        <dbReference type="EMBL" id="CAG8957672.1"/>
    </source>
</evidence>
<dbReference type="GO" id="GO:0042761">
    <property type="term" value="P:very long-chain fatty acid biosynthetic process"/>
    <property type="evidence" value="ECO:0007669"/>
    <property type="project" value="TreeGrafter"/>
</dbReference>
<dbReference type="GO" id="GO:0016020">
    <property type="term" value="C:membrane"/>
    <property type="evidence" value="ECO:0007669"/>
    <property type="project" value="UniProtKB-SubCell"/>
</dbReference>
<dbReference type="PROSITE" id="PS50244">
    <property type="entry name" value="S5A_REDUCTASE"/>
    <property type="match status" value="1"/>
</dbReference>
<dbReference type="EMBL" id="CAJVRL010000081">
    <property type="protein sequence ID" value="CAG8957672.1"/>
    <property type="molecule type" value="Genomic_DNA"/>
</dbReference>
<keyword evidence="7" id="KW-0443">Lipid metabolism</keyword>
<keyword evidence="3" id="KW-0444">Lipid biosynthesis</keyword>
<evidence type="ECO:0000313" key="12">
    <source>
        <dbReference type="Proteomes" id="UP000696280"/>
    </source>
</evidence>
<accession>A0A9N9L637</accession>
<gene>
    <name evidence="11" type="ORF">HYFRA_00000007</name>
</gene>
<name>A0A9N9L637_9HELO</name>
<sequence>MAPPTTLKVTNRSGSKLKKLPTSIEITDTTTVQDVKNKLGKLAGVSPERLGLSEPEKRTTLKDKKELVSRHKQVMAGQEILVKDLGPQISWTTVFIVEYLGPILIHLSFLFIRPYIYSNPAPLSNSQYLCMAMVVLHFLKREYETLFVHKFSLSTMPAMNIFKNSFHYWVFSGLNLAYWVYKPTSLTAKSSPMFDNLNIIGVVLYVLGEVGNLSTHITLSNLRKPGDTARAIPKGFGFGTVTSPNYSFELLAWAGVGLVTKSWSAVLFWAVAYGQMRIWAQKKERSLRADFGSKYQKKRNGIIPGPWAKL</sequence>
<dbReference type="Pfam" id="PF02544">
    <property type="entry name" value="Steroid_dh"/>
    <property type="match status" value="1"/>
</dbReference>
<comment type="similarity">
    <text evidence="2">Belongs to the steroid 5-alpha reductase family.</text>
</comment>
<dbReference type="PANTHER" id="PTHR10556:SF28">
    <property type="entry name" value="VERY-LONG-CHAIN ENOYL-COA REDUCTASE"/>
    <property type="match status" value="1"/>
</dbReference>
<dbReference type="PANTHER" id="PTHR10556">
    <property type="entry name" value="3-OXO-5-ALPHA-STEROID 4-DEHYDROGENASE"/>
    <property type="match status" value="1"/>
</dbReference>
<dbReference type="AlphaFoldDB" id="A0A9N9L637"/>
<organism evidence="11 12">
    <name type="scientific">Hymenoscyphus fraxineus</name>
    <dbReference type="NCBI Taxonomy" id="746836"/>
    <lineage>
        <taxon>Eukaryota</taxon>
        <taxon>Fungi</taxon>
        <taxon>Dikarya</taxon>
        <taxon>Ascomycota</taxon>
        <taxon>Pezizomycotina</taxon>
        <taxon>Leotiomycetes</taxon>
        <taxon>Helotiales</taxon>
        <taxon>Helotiaceae</taxon>
        <taxon>Hymenoscyphus</taxon>
    </lineage>
</organism>
<feature type="transmembrane region" description="Helical" evidence="9">
    <location>
        <begin position="250"/>
        <end position="273"/>
    </location>
</feature>
<keyword evidence="6" id="KW-0560">Oxidoreductase</keyword>
<feature type="domain" description="3-oxo-5-alpha-steroid 4-dehydrogenase C-terminal" evidence="10">
    <location>
        <begin position="155"/>
        <end position="305"/>
    </location>
</feature>
<dbReference type="OrthoDB" id="540503at2759"/>
<proteinExistence type="inferred from homology"/>
<comment type="subcellular location">
    <subcellularLocation>
        <location evidence="1">Membrane</location>
        <topology evidence="1">Multi-pass membrane protein</topology>
    </subcellularLocation>
</comment>
<comment type="caution">
    <text evidence="11">The sequence shown here is derived from an EMBL/GenBank/DDBJ whole genome shotgun (WGS) entry which is preliminary data.</text>
</comment>
<evidence type="ECO:0000256" key="2">
    <source>
        <dbReference type="ARBA" id="ARBA00007742"/>
    </source>
</evidence>
<evidence type="ECO:0000256" key="6">
    <source>
        <dbReference type="ARBA" id="ARBA00023002"/>
    </source>
</evidence>
<feature type="transmembrane region" description="Helical" evidence="9">
    <location>
        <begin position="89"/>
        <end position="112"/>
    </location>
</feature>
<dbReference type="Gene3D" id="1.20.120.1630">
    <property type="match status" value="1"/>
</dbReference>
<evidence type="ECO:0000256" key="8">
    <source>
        <dbReference type="ARBA" id="ARBA00023136"/>
    </source>
</evidence>
<protein>
    <recommendedName>
        <fullName evidence="10">3-oxo-5-alpha-steroid 4-dehydrogenase C-terminal domain-containing protein</fullName>
    </recommendedName>
</protein>